<comment type="caution">
    <text evidence="1">The sequence shown here is derived from an EMBL/GenBank/DDBJ whole genome shotgun (WGS) entry which is preliminary data.</text>
</comment>
<name>A0A4Y2G9K3_ARAVE</name>
<accession>A0A4Y2G9K3</accession>
<evidence type="ECO:0000313" key="1">
    <source>
        <dbReference type="EMBL" id="GBM49329.1"/>
    </source>
</evidence>
<proteinExistence type="predicted"/>
<organism evidence="1 2">
    <name type="scientific">Araneus ventricosus</name>
    <name type="common">Orbweaver spider</name>
    <name type="synonym">Epeira ventricosa</name>
    <dbReference type="NCBI Taxonomy" id="182803"/>
    <lineage>
        <taxon>Eukaryota</taxon>
        <taxon>Metazoa</taxon>
        <taxon>Ecdysozoa</taxon>
        <taxon>Arthropoda</taxon>
        <taxon>Chelicerata</taxon>
        <taxon>Arachnida</taxon>
        <taxon>Araneae</taxon>
        <taxon>Araneomorphae</taxon>
        <taxon>Entelegynae</taxon>
        <taxon>Araneoidea</taxon>
        <taxon>Araneidae</taxon>
        <taxon>Araneus</taxon>
    </lineage>
</organism>
<dbReference type="AlphaFoldDB" id="A0A4Y2G9K3"/>
<dbReference type="EMBL" id="BGPR01001250">
    <property type="protein sequence ID" value="GBM49329.1"/>
    <property type="molecule type" value="Genomic_DNA"/>
</dbReference>
<protein>
    <submittedName>
        <fullName evidence="1">Uncharacterized protein</fullName>
    </submittedName>
</protein>
<keyword evidence="2" id="KW-1185">Reference proteome</keyword>
<evidence type="ECO:0000313" key="2">
    <source>
        <dbReference type="Proteomes" id="UP000499080"/>
    </source>
</evidence>
<sequence>MLIQLLTLNAAEGIERRVATGGADTYIVICGLEKATSHCCYNRARCRTNHVTDCFGTTRKLKIYFMKPGKRKVEAKLLSTRNLQKELSFPKPPSFSMHSAASA</sequence>
<dbReference type="Proteomes" id="UP000499080">
    <property type="component" value="Unassembled WGS sequence"/>
</dbReference>
<reference evidence="1 2" key="1">
    <citation type="journal article" date="2019" name="Sci. Rep.">
        <title>Orb-weaving spider Araneus ventricosus genome elucidates the spidroin gene catalogue.</title>
        <authorList>
            <person name="Kono N."/>
            <person name="Nakamura H."/>
            <person name="Ohtoshi R."/>
            <person name="Moran D.A.P."/>
            <person name="Shinohara A."/>
            <person name="Yoshida Y."/>
            <person name="Fujiwara M."/>
            <person name="Mori M."/>
            <person name="Tomita M."/>
            <person name="Arakawa K."/>
        </authorList>
    </citation>
    <scope>NUCLEOTIDE SEQUENCE [LARGE SCALE GENOMIC DNA]</scope>
</reference>
<gene>
    <name evidence="1" type="ORF">AVEN_199039_1</name>
</gene>